<dbReference type="Gene3D" id="3.40.50.720">
    <property type="entry name" value="NAD(P)-binding Rossmann-like Domain"/>
    <property type="match status" value="1"/>
</dbReference>
<reference evidence="4 5" key="1">
    <citation type="submission" date="2023-10" db="EMBL/GenBank/DDBJ databases">
        <title>Development of a sustainable strategy for remediation of hydrocarbon-contaminated territories based on the waste exchange concept.</title>
        <authorList>
            <person name="Krivoruchko A."/>
        </authorList>
    </citation>
    <scope>NUCLEOTIDE SEQUENCE [LARGE SCALE GENOMIC DNA]</scope>
    <source>
        <strain evidence="4 5">IEGM 60</strain>
    </source>
</reference>
<gene>
    <name evidence="4" type="ORF">R3Q59_14545</name>
</gene>
<evidence type="ECO:0000313" key="4">
    <source>
        <dbReference type="EMBL" id="MDV6281730.1"/>
    </source>
</evidence>
<comment type="caution">
    <text evidence="4">The sequence shown here is derived from an EMBL/GenBank/DDBJ whole genome shotgun (WGS) entry which is preliminary data.</text>
</comment>
<keyword evidence="5" id="KW-1185">Reference proteome</keyword>
<dbReference type="EC" id="1.1.1.47" evidence="4"/>
<dbReference type="PANTHER" id="PTHR24321">
    <property type="entry name" value="DEHYDROGENASES, SHORT CHAIN"/>
    <property type="match status" value="1"/>
</dbReference>
<proteinExistence type="inferred from homology"/>
<protein>
    <submittedName>
        <fullName evidence="4">Glucose 1-dehydrogenase</fullName>
        <ecNumber evidence="4">1.1.1.47</ecNumber>
    </submittedName>
</protein>
<evidence type="ECO:0000256" key="3">
    <source>
        <dbReference type="SAM" id="MobiDB-lite"/>
    </source>
</evidence>
<dbReference type="SUPFAM" id="SSF51735">
    <property type="entry name" value="NAD(P)-binding Rossmann-fold domains"/>
    <property type="match status" value="1"/>
</dbReference>
<evidence type="ECO:0000256" key="1">
    <source>
        <dbReference type="ARBA" id="ARBA00006484"/>
    </source>
</evidence>
<dbReference type="Proteomes" id="UP001185737">
    <property type="component" value="Unassembled WGS sequence"/>
</dbReference>
<name>A0ABU4CDV2_RHOJO</name>
<dbReference type="GO" id="GO:0047936">
    <property type="term" value="F:glucose 1-dehydrogenase [NAD(P)+] activity"/>
    <property type="evidence" value="ECO:0007669"/>
    <property type="project" value="UniProtKB-EC"/>
</dbReference>
<dbReference type="RefSeq" id="WP_283351243.1">
    <property type="nucleotide sequence ID" value="NZ_JAWLKA010000007.1"/>
</dbReference>
<dbReference type="InterPro" id="IPR020904">
    <property type="entry name" value="Sc_DH/Rdtase_CS"/>
</dbReference>
<dbReference type="PRINTS" id="PR00080">
    <property type="entry name" value="SDRFAMILY"/>
</dbReference>
<feature type="compositionally biased region" description="Basic and acidic residues" evidence="3">
    <location>
        <begin position="9"/>
        <end position="20"/>
    </location>
</feature>
<keyword evidence="2 4" id="KW-0560">Oxidoreductase</keyword>
<dbReference type="NCBIfam" id="NF005559">
    <property type="entry name" value="PRK07231.1"/>
    <property type="match status" value="1"/>
</dbReference>
<dbReference type="PROSITE" id="PS00061">
    <property type="entry name" value="ADH_SHORT"/>
    <property type="match status" value="1"/>
</dbReference>
<evidence type="ECO:0000256" key="2">
    <source>
        <dbReference type="ARBA" id="ARBA00023002"/>
    </source>
</evidence>
<dbReference type="EMBL" id="JAWLKA010000007">
    <property type="protein sequence ID" value="MDV6281730.1"/>
    <property type="molecule type" value="Genomic_DNA"/>
</dbReference>
<dbReference type="PANTHER" id="PTHR24321:SF8">
    <property type="entry name" value="ESTRADIOL 17-BETA-DEHYDROGENASE 8-RELATED"/>
    <property type="match status" value="1"/>
</dbReference>
<dbReference type="Pfam" id="PF13561">
    <property type="entry name" value="adh_short_C2"/>
    <property type="match status" value="1"/>
</dbReference>
<dbReference type="InterPro" id="IPR002347">
    <property type="entry name" value="SDR_fam"/>
</dbReference>
<feature type="region of interest" description="Disordered" evidence="3">
    <location>
        <begin position="1"/>
        <end position="24"/>
    </location>
</feature>
<dbReference type="InterPro" id="IPR036291">
    <property type="entry name" value="NAD(P)-bd_dom_sf"/>
</dbReference>
<comment type="similarity">
    <text evidence="1">Belongs to the short-chain dehydrogenases/reductases (SDR) family.</text>
</comment>
<sequence>MPSITRGRRTTEERRVRTDPVRGGMGGRCDKWPCIHHQRFREEIVIETASGTGTRLADRTAVITGGASGIGRASALRFASEGAEVVVWDLDPVGIDAVVTEIRRAGGRAHGVAVDISDASAVAAAAAETAGVAGEVTVLMNNAGVLDDYAPLLDTDEALWDRIIGVNLKGMFLVTRAVLPSMIAAGGGSIVNTASVAAFIAGGGGAAYTSSKHGVVGFTRQMSFDYAHQNVRVNAIAPGAVETGMSKDILYNEDLPVVEALRSAPAGRHAQPEELANVALFLVSDEASFVHGAVYVADGGWTIR</sequence>
<organism evidence="4 5">
    <name type="scientific">Rhodococcus jostii</name>
    <dbReference type="NCBI Taxonomy" id="132919"/>
    <lineage>
        <taxon>Bacteria</taxon>
        <taxon>Bacillati</taxon>
        <taxon>Actinomycetota</taxon>
        <taxon>Actinomycetes</taxon>
        <taxon>Mycobacteriales</taxon>
        <taxon>Nocardiaceae</taxon>
        <taxon>Rhodococcus</taxon>
    </lineage>
</organism>
<dbReference type="PRINTS" id="PR00081">
    <property type="entry name" value="GDHRDH"/>
</dbReference>
<dbReference type="CDD" id="cd05233">
    <property type="entry name" value="SDR_c"/>
    <property type="match status" value="1"/>
</dbReference>
<evidence type="ECO:0000313" key="5">
    <source>
        <dbReference type="Proteomes" id="UP001185737"/>
    </source>
</evidence>
<accession>A0ABU4CDV2</accession>